<organism evidence="1 2">
    <name type="scientific">Neosynechococcus sphagnicola sy1</name>
    <dbReference type="NCBI Taxonomy" id="1497020"/>
    <lineage>
        <taxon>Bacteria</taxon>
        <taxon>Bacillati</taxon>
        <taxon>Cyanobacteriota</taxon>
        <taxon>Cyanophyceae</taxon>
        <taxon>Neosynechococcales</taxon>
        <taxon>Neosynechococcaceae</taxon>
        <taxon>Neosynechococcus</taxon>
    </lineage>
</organism>
<evidence type="ECO:0000313" key="2">
    <source>
        <dbReference type="Proteomes" id="UP000030170"/>
    </source>
</evidence>
<dbReference type="RefSeq" id="WP_036536761.1">
    <property type="nucleotide sequence ID" value="NZ_JJML01000075.1"/>
</dbReference>
<keyword evidence="2" id="KW-1185">Reference proteome</keyword>
<proteinExistence type="predicted"/>
<dbReference type="Proteomes" id="UP000030170">
    <property type="component" value="Unassembled WGS sequence"/>
</dbReference>
<sequence length="188" mass="21334">MKFAIAPALTCQFAEVTFSPPLTAPVTDEAWMQTTQSLEGCIAARHIQWLYSLVSVQGDRSICVYAAPYADAVREAYREAGMSFQQIYPAEQWFDQEPKSYQDNFLIVAEVRYDPPLTKSMYESQKQQAAGCFHELNIQYAWSVLTLDGTRSHCVFSAACAEDVRSLYRKLNAPFDLVWKAILIQPQI</sequence>
<reference evidence="1 2" key="1">
    <citation type="journal article" date="2014" name="Mol. Ecol.">
        <title>Evolution of Synechococcus.</title>
        <authorList>
            <person name="Dvorak P."/>
            <person name="Casamatta D."/>
            <person name="Hasler P."/>
            <person name="Poulickova A."/>
            <person name="Ondrej V."/>
            <person name="Sanges R."/>
        </authorList>
    </citation>
    <scope>NUCLEOTIDE SEQUENCE [LARGE SCALE GENOMIC DNA]</scope>
    <source>
        <strain evidence="1 2">CAUP A 1101</strain>
    </source>
</reference>
<accession>A0A098TKT6</accession>
<evidence type="ECO:0008006" key="3">
    <source>
        <dbReference type="Google" id="ProtNLM"/>
    </source>
</evidence>
<comment type="caution">
    <text evidence="1">The sequence shown here is derived from an EMBL/GenBank/DDBJ whole genome shotgun (WGS) entry which is preliminary data.</text>
</comment>
<name>A0A098TKT6_9CYAN</name>
<evidence type="ECO:0000313" key="1">
    <source>
        <dbReference type="EMBL" id="KGF71448.1"/>
    </source>
</evidence>
<dbReference type="InterPro" id="IPR025336">
    <property type="entry name" value="SCO4226-like"/>
</dbReference>
<protein>
    <recommendedName>
        <fullName evidence="3">DUF4242 domain-containing protein</fullName>
    </recommendedName>
</protein>
<dbReference type="Pfam" id="PF14026">
    <property type="entry name" value="SCO4226-like"/>
    <property type="match status" value="1"/>
</dbReference>
<dbReference type="EMBL" id="JJML01000075">
    <property type="protein sequence ID" value="KGF71448.1"/>
    <property type="molecule type" value="Genomic_DNA"/>
</dbReference>
<dbReference type="OrthoDB" id="9800027at2"/>
<dbReference type="AlphaFoldDB" id="A0A098TKT6"/>
<gene>
    <name evidence="1" type="ORF">DO97_19570</name>
</gene>